<gene>
    <name evidence="2" type="ORF">FG486_17115</name>
</gene>
<dbReference type="RefSeq" id="WP_060979766.1">
    <property type="nucleotide sequence ID" value="NZ_BAAAGB010000002.1"/>
</dbReference>
<accession>A0A7V8RGW5</accession>
<feature type="chain" id="PRO_5030859534" evidence="1">
    <location>
        <begin position="25"/>
        <end position="120"/>
    </location>
</feature>
<evidence type="ECO:0000313" key="2">
    <source>
        <dbReference type="EMBL" id="MBA1376065.1"/>
    </source>
</evidence>
<sequence length="120" mass="13492">MSKLIRNALAGTLPLVILALPAQAGTPRTLPARDGAHAPPIRTEPVQGVYNQSWYNYVADINEADKELTSDLKRATDREDRADAWEEYEVELADADKDYVKEMRQRGYKVGRVTVLAYND</sequence>
<organism evidence="2 3">
    <name type="scientific">Sphingomonas ursincola</name>
    <dbReference type="NCBI Taxonomy" id="56361"/>
    <lineage>
        <taxon>Bacteria</taxon>
        <taxon>Pseudomonadati</taxon>
        <taxon>Pseudomonadota</taxon>
        <taxon>Alphaproteobacteria</taxon>
        <taxon>Sphingomonadales</taxon>
        <taxon>Sphingomonadaceae</taxon>
        <taxon>Sphingomonas</taxon>
    </lineage>
</organism>
<evidence type="ECO:0000313" key="3">
    <source>
        <dbReference type="Proteomes" id="UP000589292"/>
    </source>
</evidence>
<comment type="caution">
    <text evidence="2">The sequence shown here is derived from an EMBL/GenBank/DDBJ whole genome shotgun (WGS) entry which is preliminary data.</text>
</comment>
<reference evidence="2 3" key="1">
    <citation type="journal article" date="1994" name="Int. J. Syst. Bacteriol.">
        <title>Phylogenetic positions of novel aerobic, bacteriochlorophyll a-containing bacteria and description of Roseococcus thiosulfatophilus gen. nov., sp. nov., Erythromicrobium ramosum gen. nov., sp. nov., and Erythrobacter litoralis sp. nov.</title>
        <authorList>
            <person name="Yurkov V."/>
            <person name="Stackebrandt E."/>
            <person name="Holmes A."/>
            <person name="Fuerst J.A."/>
            <person name="Hugenholtz P."/>
            <person name="Golecki J."/>
            <person name="Gad'on N."/>
            <person name="Gorlenko V.M."/>
            <person name="Kompantseva E.I."/>
            <person name="Drews G."/>
        </authorList>
    </citation>
    <scope>NUCLEOTIDE SEQUENCE [LARGE SCALE GENOMIC DNA]</scope>
    <source>
        <strain evidence="2 3">KR-99</strain>
    </source>
</reference>
<dbReference type="EMBL" id="VDES01000004">
    <property type="protein sequence ID" value="MBA1376065.1"/>
    <property type="molecule type" value="Genomic_DNA"/>
</dbReference>
<protein>
    <submittedName>
        <fullName evidence="2">Uncharacterized protein</fullName>
    </submittedName>
</protein>
<dbReference type="AlphaFoldDB" id="A0A7V8RGW5"/>
<keyword evidence="1" id="KW-0732">Signal</keyword>
<dbReference type="Proteomes" id="UP000589292">
    <property type="component" value="Unassembled WGS sequence"/>
</dbReference>
<proteinExistence type="predicted"/>
<name>A0A7V8RGW5_9SPHN</name>
<keyword evidence="3" id="KW-1185">Reference proteome</keyword>
<evidence type="ECO:0000256" key="1">
    <source>
        <dbReference type="SAM" id="SignalP"/>
    </source>
</evidence>
<feature type="signal peptide" evidence="1">
    <location>
        <begin position="1"/>
        <end position="24"/>
    </location>
</feature>